<proteinExistence type="predicted"/>
<dbReference type="InterPro" id="IPR010344">
    <property type="entry name" value="YbjH"/>
</dbReference>
<sequence length="718" mass="78311">MPGFRRGTAGVVSRLAMLAGLSVLAATPAMTETTRDRASLNLYGSPGLIDMPTAEVLPDATIAGTFAYMGGSTRTTLYFQIMPRLSGSFRYSSIPNFDTQLSDETRYDRSFDLRYQILTEGRYRPSLVLGLQDFIGTGLYSGEYLVATKTLAPGLKVTGGLGWGRLAGTNKLGNGFGSRPEEFLAEGGVPSYDRFFRGDISGFAGLSYAPNDQWNFKVEYSSDSYDPEQDRGVYDAKSELNFGLDYRFKNGAQMSLYHVLGSEVGASFTFVTNPKTQGIPGGIETAGLPVQVRAPGAARDLGWTTDPNTSASARKSLGELAAKDGIVVESLRLEQDRATVRILNPRFGAPAQAIGRVARAMTRSLPASVETFEVIPVVNGMPMSAVVMRRSDLEALEHEAAAEMLARTSIVDAYGRTPAPDAGIYPKFTWSIAPYGQLSVFDPDNPVRIDAGIRAAGKVEITPNVILSGSVTKKLAGNLDEITRADESKLPRVRTDRARFSKEGDPAIEYLTLAMYGRPAKDVYSRLTLGYLEPMYGGASAEVLWKPVGSRFALGAEVNYVQRRAYDQLFEFQSMTTVDPETGIERDIPNVNGHVSAYYAFGNGFHGQIDAGRFLAGDYGATVTVDREFANGWKVGAYATFTNASFEDFGEGSFDKGLRFTIPLASFLGTPSRDRNDIVIQSLTRDGGARLDVNGRLYEQVRDYHRPDAAKSWGRFWR</sequence>
<organism evidence="2 3">
    <name type="scientific">Ponticoccus alexandrii</name>
    <dbReference type="NCBI Taxonomy" id="1943633"/>
    <lineage>
        <taxon>Bacteria</taxon>
        <taxon>Pseudomonadati</taxon>
        <taxon>Pseudomonadota</taxon>
        <taxon>Alphaproteobacteria</taxon>
        <taxon>Rhodobacterales</taxon>
        <taxon>Roseobacteraceae</taxon>
        <taxon>Ponticoccus</taxon>
    </lineage>
</organism>
<feature type="signal peptide" evidence="1">
    <location>
        <begin position="1"/>
        <end position="25"/>
    </location>
</feature>
<feature type="chain" id="PRO_5047034476" evidence="1">
    <location>
        <begin position="26"/>
        <end position="718"/>
    </location>
</feature>
<evidence type="ECO:0000313" key="3">
    <source>
        <dbReference type="Proteomes" id="UP000596387"/>
    </source>
</evidence>
<gene>
    <name evidence="2" type="ORF">GQA70_19450</name>
</gene>
<evidence type="ECO:0000313" key="2">
    <source>
        <dbReference type="EMBL" id="QRF68296.1"/>
    </source>
</evidence>
<protein>
    <submittedName>
        <fullName evidence="2">YjbH domain-containing protein</fullName>
    </submittedName>
</protein>
<reference evidence="2 3" key="1">
    <citation type="submission" date="2019-12" db="EMBL/GenBank/DDBJ databases">
        <title>Complete Genome Sequence of a Quorum-Sensing Bacterium,Rhodobacteraceae bacterium C31, Isolated from a marine microalgae symbiotic bacteria.</title>
        <authorList>
            <person name="Zhang Y."/>
        </authorList>
    </citation>
    <scope>NUCLEOTIDE SEQUENCE [LARGE SCALE GENOMIC DNA]</scope>
    <source>
        <strain evidence="2 3">C31</strain>
    </source>
</reference>
<dbReference type="Pfam" id="PF06082">
    <property type="entry name" value="YjbH"/>
    <property type="match status" value="1"/>
</dbReference>
<dbReference type="RefSeq" id="WP_023848785.1">
    <property type="nucleotide sequence ID" value="NZ_CP047166.1"/>
</dbReference>
<accession>A0ABX7FEI6</accession>
<name>A0ABX7FEI6_9RHOB</name>
<dbReference type="Proteomes" id="UP000596387">
    <property type="component" value="Chromosome"/>
</dbReference>
<evidence type="ECO:0000256" key="1">
    <source>
        <dbReference type="SAM" id="SignalP"/>
    </source>
</evidence>
<keyword evidence="1" id="KW-0732">Signal</keyword>
<dbReference type="EMBL" id="CP047166">
    <property type="protein sequence ID" value="QRF68296.1"/>
    <property type="molecule type" value="Genomic_DNA"/>
</dbReference>
<keyword evidence="3" id="KW-1185">Reference proteome</keyword>